<dbReference type="InterPro" id="IPR021237">
    <property type="entry name" value="SpeFL"/>
</dbReference>
<comment type="induction">
    <text evidence="1">Induced by ornithine, repressed by putrescine. Part of the speFL-speF-potE operon.</text>
</comment>
<dbReference type="GO" id="GO:0031556">
    <property type="term" value="P:transcriptional attenuation by ribosome"/>
    <property type="evidence" value="ECO:0007669"/>
    <property type="project" value="UniProtKB-UniRule"/>
</dbReference>
<keyword evidence="1" id="KW-0810">Translation regulation</keyword>
<evidence type="ECO:0000256" key="1">
    <source>
        <dbReference type="HAMAP-Rule" id="MF_00851"/>
    </source>
</evidence>
<dbReference type="GO" id="GO:0006448">
    <property type="term" value="P:regulation of translational elongation"/>
    <property type="evidence" value="ECO:0007669"/>
    <property type="project" value="UniProtKB-UniRule"/>
</dbReference>
<gene>
    <name evidence="1 2" type="primary">speFL</name>
    <name evidence="2" type="ORF">QE207_14375</name>
</gene>
<sequence length="35" mass="4553">MENNNRFWPHIRRITHLMMFSHRSCFNFERFCTHR</sequence>
<keyword evidence="1" id="KW-0805">Transcription regulation</keyword>
<dbReference type="GO" id="GO:0019843">
    <property type="term" value="F:rRNA binding"/>
    <property type="evidence" value="ECO:0007669"/>
    <property type="project" value="UniProtKB-KW"/>
</dbReference>
<feature type="short sequence motif" description="Ornithine recognition loop" evidence="1">
    <location>
        <begin position="10"/>
        <end position="16"/>
    </location>
</feature>
<dbReference type="Pfam" id="PF10940">
    <property type="entry name" value="SpeFL"/>
    <property type="match status" value="1"/>
</dbReference>
<evidence type="ECO:0000313" key="2">
    <source>
        <dbReference type="EMBL" id="WGL94857.1"/>
    </source>
</evidence>
<keyword evidence="1" id="KW-0428">Leader peptide</keyword>
<evidence type="ECO:0000313" key="3">
    <source>
        <dbReference type="Proteomes" id="UP001177597"/>
    </source>
</evidence>
<comment type="similarity">
    <text evidence="1">Belongs to the speF operon leader peptide family.</text>
</comment>
<keyword evidence="1" id="KW-0699">rRNA-binding</keyword>
<dbReference type="Proteomes" id="UP001177597">
    <property type="component" value="Chromosome"/>
</dbReference>
<feature type="binding site" evidence="1">
    <location>
        <position position="13"/>
    </location>
    <ligand>
        <name>L-ornithine</name>
        <dbReference type="ChEBI" id="CHEBI:46911"/>
    </ligand>
</feature>
<dbReference type="AlphaFoldDB" id="A0AA95GA77"/>
<accession>A0AA95GA77</accession>
<proteinExistence type="evidence at transcript level"/>
<comment type="function">
    <text evidence="1">A small protein (arrest peptide) encoded upstream of inducible ornithine carboxylase gene (speF) that controls expression of downstream genes (usually speF and potE) by transcriptional and translational attenuation.</text>
</comment>
<dbReference type="HAMAP" id="MF_00851">
    <property type="entry name" value="Leader_SpeFL"/>
    <property type="match status" value="1"/>
</dbReference>
<dbReference type="EMBL" id="CP123498">
    <property type="protein sequence ID" value="WGL94857.1"/>
    <property type="molecule type" value="Genomic_DNA"/>
</dbReference>
<organism evidence="2 3">
    <name type="scientific">Arsenophonus nasoniae</name>
    <name type="common">son-killer infecting Nasonia vitripennis</name>
    <dbReference type="NCBI Taxonomy" id="638"/>
    <lineage>
        <taxon>Bacteria</taxon>
        <taxon>Pseudomonadati</taxon>
        <taxon>Pseudomonadota</taxon>
        <taxon>Gammaproteobacteria</taxon>
        <taxon>Enterobacterales</taxon>
        <taxon>Morganellaceae</taxon>
        <taxon>Arsenophonus</taxon>
    </lineage>
</organism>
<dbReference type="RefSeq" id="WP_280629007.1">
    <property type="nucleotide sequence ID" value="NZ_CP123498.1"/>
</dbReference>
<keyword evidence="1" id="KW-0804">Transcription</keyword>
<reference evidence="2" key="1">
    <citation type="submission" date="2023-04" db="EMBL/GenBank/DDBJ databases">
        <title>Genome dynamics across the evolutionary transition to endosymbiosis.</title>
        <authorList>
            <person name="Siozios S."/>
            <person name="Nadal-Jimenez P."/>
            <person name="Azagi T."/>
            <person name="Sprong H."/>
            <person name="Frost C.L."/>
            <person name="Parratt S.R."/>
            <person name="Taylor G."/>
            <person name="Brettell L."/>
            <person name="Lew K.C."/>
            <person name="Croft L."/>
            <person name="King K.C."/>
            <person name="Brockhurst M.A."/>
            <person name="Hypsa V."/>
            <person name="Novakova E."/>
            <person name="Darby A.C."/>
            <person name="Hurst G.D.D."/>
        </authorList>
    </citation>
    <scope>NUCLEOTIDE SEQUENCE</scope>
    <source>
        <strain evidence="2">AIh</strain>
    </source>
</reference>
<comment type="subunit">
    <text evidence="1">Binds ornithine in stalled 70S ribosomes, blocking the upper two-thirds of the exit tunnel. Contacts 23S rRNA and ribosomal proteins L4 and L22.</text>
</comment>
<name>A0AA95GA77_9GAMM</name>
<keyword evidence="1" id="KW-0694">RNA-binding</keyword>
<protein>
    <recommendedName>
        <fullName evidence="1">Leader peptide SpeFL</fullName>
    </recommendedName>
    <alternativeName>
        <fullName evidence="1">Arrest peptide SpeFL</fullName>
    </alternativeName>
</protein>